<evidence type="ECO:0000259" key="5">
    <source>
        <dbReference type="Pfam" id="PF22890"/>
    </source>
</evidence>
<gene>
    <name evidence="6" type="ORF">BSTOLATCC_MIC24243</name>
</gene>
<dbReference type="Gene3D" id="1.25.40.10">
    <property type="entry name" value="Tetratricopeptide repeat domain"/>
    <property type="match status" value="1"/>
</dbReference>
<feature type="repeat" description="TPR" evidence="3">
    <location>
        <begin position="155"/>
        <end position="188"/>
    </location>
</feature>
<evidence type="ECO:0000256" key="3">
    <source>
        <dbReference type="PROSITE-ProRule" id="PRU00339"/>
    </source>
</evidence>
<dbReference type="SUPFAM" id="SSF48452">
    <property type="entry name" value="TPR-like"/>
    <property type="match status" value="1"/>
</dbReference>
<dbReference type="PROSITE" id="PS50005">
    <property type="entry name" value="TPR"/>
    <property type="match status" value="2"/>
</dbReference>
<keyword evidence="4" id="KW-0256">Endoplasmic reticulum</keyword>
<dbReference type="InterPro" id="IPR019734">
    <property type="entry name" value="TPR_rpt"/>
</dbReference>
<comment type="similarity">
    <text evidence="4">Belongs to the EMC2 family.</text>
</comment>
<accession>A0AAU9J6V8</accession>
<feature type="domain" description="EMC2 TPR-like" evidence="5">
    <location>
        <begin position="91"/>
        <end position="198"/>
    </location>
</feature>
<keyword evidence="2 3" id="KW-0802">TPR repeat</keyword>
<name>A0AAU9J6V8_9CILI</name>
<keyword evidence="4" id="KW-0472">Membrane</keyword>
<dbReference type="SMART" id="SM00028">
    <property type="entry name" value="TPR"/>
    <property type="match status" value="4"/>
</dbReference>
<dbReference type="EMBL" id="CAJZBQ010000023">
    <property type="protein sequence ID" value="CAG9319693.1"/>
    <property type="molecule type" value="Genomic_DNA"/>
</dbReference>
<dbReference type="InterPro" id="IPR055217">
    <property type="entry name" value="TPR_EMC2"/>
</dbReference>
<evidence type="ECO:0000256" key="2">
    <source>
        <dbReference type="ARBA" id="ARBA00022803"/>
    </source>
</evidence>
<keyword evidence="7" id="KW-1185">Reference proteome</keyword>
<organism evidence="6 7">
    <name type="scientific">Blepharisma stoltei</name>
    <dbReference type="NCBI Taxonomy" id="1481888"/>
    <lineage>
        <taxon>Eukaryota</taxon>
        <taxon>Sar</taxon>
        <taxon>Alveolata</taxon>
        <taxon>Ciliophora</taxon>
        <taxon>Postciliodesmatophora</taxon>
        <taxon>Heterotrichea</taxon>
        <taxon>Heterotrichida</taxon>
        <taxon>Blepharismidae</taxon>
        <taxon>Blepharisma</taxon>
    </lineage>
</organism>
<comment type="function">
    <text evidence="4">Part of the endoplasmic reticulum membrane protein complex (EMC) that enables the energy-independent insertion into endoplasmic reticulum membranes of newly synthesized membrane proteins.</text>
</comment>
<comment type="subunit">
    <text evidence="4">Component of the ER membrane protein complex (EMC).</text>
</comment>
<dbReference type="AlphaFoldDB" id="A0AAU9J6V8"/>
<dbReference type="Proteomes" id="UP001162131">
    <property type="component" value="Unassembled WGS sequence"/>
</dbReference>
<keyword evidence="1" id="KW-0677">Repeat</keyword>
<dbReference type="GO" id="GO:0072546">
    <property type="term" value="C:EMC complex"/>
    <property type="evidence" value="ECO:0007669"/>
    <property type="project" value="UniProtKB-UniRule"/>
</dbReference>
<protein>
    <recommendedName>
        <fullName evidence="4">ER membrane protein complex subunit 2</fullName>
    </recommendedName>
</protein>
<evidence type="ECO:0000313" key="7">
    <source>
        <dbReference type="Proteomes" id="UP001162131"/>
    </source>
</evidence>
<sequence length="275" mass="31894">MDSDTFSNQKGWTNKLNALNEIRNLKLHKPELVLKYGATLLTKHKWRLGTDYWNVCEDVFYASLDTLSPEWTDFTIKALRRQFGQTVRVMRMEGILFEHSGRFNEAMKIYEEMLTTNPLDAATWKRKIALFRTTGKIDEAINTLNTYLETFQADIEAWEELADIYLANQHFSQAAYCYEEIVLSSPENCWVILKYAEMLYSIGTLEKVNLARKYFMQAIILNNQCTRAMWGLYQCCNFIKSGKPDDVNTKLLDKAKALLQKAYQGSPIQISNLLS</sequence>
<comment type="caution">
    <text evidence="6">The sequence shown here is derived from an EMBL/GenBank/DDBJ whole genome shotgun (WGS) entry which is preliminary data.</text>
</comment>
<dbReference type="InterPro" id="IPR011990">
    <property type="entry name" value="TPR-like_helical_dom_sf"/>
</dbReference>
<dbReference type="Pfam" id="PF22890">
    <property type="entry name" value="TPR_EMC2"/>
    <property type="match status" value="1"/>
</dbReference>
<reference evidence="6" key="1">
    <citation type="submission" date="2021-09" db="EMBL/GenBank/DDBJ databases">
        <authorList>
            <consortium name="AG Swart"/>
            <person name="Singh M."/>
            <person name="Singh A."/>
            <person name="Seah K."/>
            <person name="Emmerich C."/>
        </authorList>
    </citation>
    <scope>NUCLEOTIDE SEQUENCE</scope>
    <source>
        <strain evidence="6">ATCC30299</strain>
    </source>
</reference>
<evidence type="ECO:0000256" key="1">
    <source>
        <dbReference type="ARBA" id="ARBA00022737"/>
    </source>
</evidence>
<feature type="repeat" description="TPR" evidence="3">
    <location>
        <begin position="87"/>
        <end position="120"/>
    </location>
</feature>
<dbReference type="PANTHER" id="PTHR12760">
    <property type="entry name" value="TETRATRICOPEPTIDE REPEAT PROTEIN"/>
    <property type="match status" value="1"/>
</dbReference>
<evidence type="ECO:0000256" key="4">
    <source>
        <dbReference type="RuleBase" id="RU367091"/>
    </source>
</evidence>
<evidence type="ECO:0000313" key="6">
    <source>
        <dbReference type="EMBL" id="CAG9319693.1"/>
    </source>
</evidence>
<dbReference type="InterPro" id="IPR039856">
    <property type="entry name" value="EMC2-like"/>
</dbReference>
<comment type="subcellular location">
    <subcellularLocation>
        <location evidence="4">Endoplasmic reticulum membrane</location>
        <topology evidence="4">Peripheral membrane protein</topology>
        <orientation evidence="4">Cytoplasmic side</orientation>
    </subcellularLocation>
</comment>
<proteinExistence type="inferred from homology"/>